<dbReference type="AlphaFoldDB" id="A0A6C1B1T4"/>
<reference evidence="1 2" key="1">
    <citation type="submission" date="2020-02" db="EMBL/GenBank/DDBJ databases">
        <title>Nitrogenibacter mangrovi gen. nov., sp. nov. isolated from mangrove sediment, a denitrifying betaproteobacterium.</title>
        <authorList>
            <person name="Liao H."/>
            <person name="Tian Y."/>
        </authorList>
    </citation>
    <scope>NUCLEOTIDE SEQUENCE [LARGE SCALE GENOMIC DNA]</scope>
    <source>
        <strain evidence="1 2">M9-3-2</strain>
    </source>
</reference>
<dbReference type="Proteomes" id="UP000501991">
    <property type="component" value="Chromosome"/>
</dbReference>
<dbReference type="EMBL" id="CP048836">
    <property type="protein sequence ID" value="QID17581.1"/>
    <property type="molecule type" value="Genomic_DNA"/>
</dbReference>
<accession>A0A6C1B1T4</accession>
<name>A0A6C1B1T4_9RHOO</name>
<evidence type="ECO:0000313" key="2">
    <source>
        <dbReference type="Proteomes" id="UP000501991"/>
    </source>
</evidence>
<organism evidence="1 2">
    <name type="scientific">Nitrogeniibacter mangrovi</name>
    <dbReference type="NCBI Taxonomy" id="2016596"/>
    <lineage>
        <taxon>Bacteria</taxon>
        <taxon>Pseudomonadati</taxon>
        <taxon>Pseudomonadota</taxon>
        <taxon>Betaproteobacteria</taxon>
        <taxon>Rhodocyclales</taxon>
        <taxon>Zoogloeaceae</taxon>
        <taxon>Nitrogeniibacter</taxon>
    </lineage>
</organism>
<protein>
    <submittedName>
        <fullName evidence="1">Uncharacterized protein</fullName>
    </submittedName>
</protein>
<sequence length="337" mass="37262">MANIKVANFVCKFGGQAVMLDHFFEVIYPAFFNSSPRTYGDTTYHFFDLGLELVEIDGVKEPVLFGRFVRDAKISRTHVLEGEFLRRDDASIDDASAAHFSLILSNHTLAYVALTSKAPSLQSFRATVHRHVLDAWKDFTLKLASEYQKSERQNGKKILKNEAVSFVRKELVPMPTLELRPLPSAASIKKFLMQFEKISWVKYSIEETNHTLDSKKLVQGLRAAKKGTNSESIELIEKKPKDKAALAKQMEGVVGEGNVGAQVKGTSSTGAVMTGSNEEMAYSSELDISGNPNQMAAIAVQHVFSALATGILRLGFMIGDGAKKADAIRKEIEKRRG</sequence>
<dbReference type="KEGG" id="azq:G3580_07935"/>
<dbReference type="RefSeq" id="WP_173764744.1">
    <property type="nucleotide sequence ID" value="NZ_CP048836.1"/>
</dbReference>
<evidence type="ECO:0000313" key="1">
    <source>
        <dbReference type="EMBL" id="QID17581.1"/>
    </source>
</evidence>
<gene>
    <name evidence="1" type="ORF">G3580_07935</name>
</gene>
<keyword evidence="2" id="KW-1185">Reference proteome</keyword>
<proteinExistence type="predicted"/>